<dbReference type="Proteomes" id="UP000053097">
    <property type="component" value="Unassembled WGS sequence"/>
</dbReference>
<keyword evidence="3" id="KW-1185">Reference proteome</keyword>
<proteinExistence type="predicted"/>
<evidence type="ECO:0000313" key="3">
    <source>
        <dbReference type="Proteomes" id="UP000053097"/>
    </source>
</evidence>
<evidence type="ECO:0000313" key="2">
    <source>
        <dbReference type="EMBL" id="EZA54120.1"/>
    </source>
</evidence>
<protein>
    <submittedName>
        <fullName evidence="2">Uncharacterized protein</fullName>
    </submittedName>
</protein>
<dbReference type="EMBL" id="KK107260">
    <property type="protein sequence ID" value="EZA54120.1"/>
    <property type="molecule type" value="Genomic_DNA"/>
</dbReference>
<reference evidence="2 3" key="1">
    <citation type="journal article" date="2014" name="Curr. Biol.">
        <title>The genome of the clonal raider ant Cerapachys biroi.</title>
        <authorList>
            <person name="Oxley P.R."/>
            <person name="Ji L."/>
            <person name="Fetter-Pruneda I."/>
            <person name="McKenzie S.K."/>
            <person name="Li C."/>
            <person name="Hu H."/>
            <person name="Zhang G."/>
            <person name="Kronauer D.J."/>
        </authorList>
    </citation>
    <scope>NUCLEOTIDE SEQUENCE [LARGE SCALE GENOMIC DNA]</scope>
</reference>
<accession>A0A026WDH4</accession>
<feature type="non-terminal residue" evidence="2">
    <location>
        <position position="1"/>
    </location>
</feature>
<dbReference type="AlphaFoldDB" id="A0A026WDH4"/>
<sequence length="54" mass="5742">AASSWLVTSPCAPNEKPSRRTLSTPSTPLPSHPTRPRASPSSRLTRTLTADGRS</sequence>
<feature type="region of interest" description="Disordered" evidence="1">
    <location>
        <begin position="1"/>
        <end position="54"/>
    </location>
</feature>
<organism evidence="2 3">
    <name type="scientific">Ooceraea biroi</name>
    <name type="common">Clonal raider ant</name>
    <name type="synonym">Cerapachys biroi</name>
    <dbReference type="NCBI Taxonomy" id="2015173"/>
    <lineage>
        <taxon>Eukaryota</taxon>
        <taxon>Metazoa</taxon>
        <taxon>Ecdysozoa</taxon>
        <taxon>Arthropoda</taxon>
        <taxon>Hexapoda</taxon>
        <taxon>Insecta</taxon>
        <taxon>Pterygota</taxon>
        <taxon>Neoptera</taxon>
        <taxon>Endopterygota</taxon>
        <taxon>Hymenoptera</taxon>
        <taxon>Apocrita</taxon>
        <taxon>Aculeata</taxon>
        <taxon>Formicoidea</taxon>
        <taxon>Formicidae</taxon>
        <taxon>Dorylinae</taxon>
        <taxon>Ooceraea</taxon>
    </lineage>
</organism>
<evidence type="ECO:0000256" key="1">
    <source>
        <dbReference type="SAM" id="MobiDB-lite"/>
    </source>
</evidence>
<name>A0A026WDH4_OOCBI</name>
<feature type="compositionally biased region" description="Polar residues" evidence="1">
    <location>
        <begin position="39"/>
        <end position="48"/>
    </location>
</feature>
<gene>
    <name evidence="2" type="ORF">X777_05970</name>
</gene>